<reference evidence="3 4" key="1">
    <citation type="submission" date="2024-03" db="EMBL/GenBank/DDBJ databases">
        <title>Human intestinal bacterial collection.</title>
        <authorList>
            <person name="Pauvert C."/>
            <person name="Hitch T.C.A."/>
            <person name="Clavel T."/>
        </authorList>
    </citation>
    <scope>NUCLEOTIDE SEQUENCE [LARGE SCALE GENOMIC DNA]</scope>
    <source>
        <strain evidence="3 4">CLA-JM-H16</strain>
    </source>
</reference>
<dbReference type="InterPro" id="IPR010982">
    <property type="entry name" value="Lambda_DNA-bd_dom_sf"/>
</dbReference>
<evidence type="ECO:0000259" key="2">
    <source>
        <dbReference type="PROSITE" id="PS50943"/>
    </source>
</evidence>
<feature type="region of interest" description="Disordered" evidence="1">
    <location>
        <begin position="63"/>
        <end position="92"/>
    </location>
</feature>
<proteinExistence type="predicted"/>
<keyword evidence="4" id="KW-1185">Reference proteome</keyword>
<dbReference type="SUPFAM" id="SSF47413">
    <property type="entry name" value="lambda repressor-like DNA-binding domains"/>
    <property type="match status" value="1"/>
</dbReference>
<evidence type="ECO:0000313" key="3">
    <source>
        <dbReference type="EMBL" id="MEQ2370808.1"/>
    </source>
</evidence>
<feature type="domain" description="HTH cro/C1-type" evidence="2">
    <location>
        <begin position="12"/>
        <end position="60"/>
    </location>
</feature>
<dbReference type="PANTHER" id="PTHR37301:SF1">
    <property type="entry name" value="DNA-BINDING PROTEIN"/>
    <property type="match status" value="1"/>
</dbReference>
<dbReference type="Pfam" id="PF13443">
    <property type="entry name" value="HTH_26"/>
    <property type="match status" value="1"/>
</dbReference>
<dbReference type="RefSeq" id="WP_349056584.1">
    <property type="nucleotide sequence ID" value="NZ_JBBMEJ010000007.1"/>
</dbReference>
<dbReference type="PROSITE" id="PS50943">
    <property type="entry name" value="HTH_CROC1"/>
    <property type="match status" value="1"/>
</dbReference>
<organism evidence="3 4">
    <name type="scientific">Blautia aquisgranensis</name>
    <dbReference type="NCBI Taxonomy" id="3133153"/>
    <lineage>
        <taxon>Bacteria</taxon>
        <taxon>Bacillati</taxon>
        <taxon>Bacillota</taxon>
        <taxon>Clostridia</taxon>
        <taxon>Lachnospirales</taxon>
        <taxon>Lachnospiraceae</taxon>
        <taxon>Blautia</taxon>
    </lineage>
</organism>
<feature type="compositionally biased region" description="Polar residues" evidence="1">
    <location>
        <begin position="80"/>
        <end position="92"/>
    </location>
</feature>
<dbReference type="EMBL" id="JBBMEJ010000007">
    <property type="protein sequence ID" value="MEQ2370808.1"/>
    <property type="molecule type" value="Genomic_DNA"/>
</dbReference>
<feature type="compositionally biased region" description="Acidic residues" evidence="1">
    <location>
        <begin position="67"/>
        <end position="76"/>
    </location>
</feature>
<name>A0ABV1BHT1_9FIRM</name>
<dbReference type="Gene3D" id="1.10.260.40">
    <property type="entry name" value="lambda repressor-like DNA-binding domains"/>
    <property type="match status" value="1"/>
</dbReference>
<gene>
    <name evidence="3" type="ORF">WMO28_07610</name>
</gene>
<dbReference type="CDD" id="cd00093">
    <property type="entry name" value="HTH_XRE"/>
    <property type="match status" value="1"/>
</dbReference>
<accession>A0ABV1BHT1</accession>
<dbReference type="PANTHER" id="PTHR37301">
    <property type="entry name" value="DNA-BINDING PROTEIN-RELATED"/>
    <property type="match status" value="1"/>
</dbReference>
<dbReference type="Proteomes" id="UP001473063">
    <property type="component" value="Unassembled WGS sequence"/>
</dbReference>
<evidence type="ECO:0000256" key="1">
    <source>
        <dbReference type="SAM" id="MobiDB-lite"/>
    </source>
</evidence>
<dbReference type="InterPro" id="IPR001387">
    <property type="entry name" value="Cro/C1-type_HTH"/>
</dbReference>
<evidence type="ECO:0000313" key="4">
    <source>
        <dbReference type="Proteomes" id="UP001473063"/>
    </source>
</evidence>
<comment type="caution">
    <text evidence="3">The sequence shown here is derived from an EMBL/GenBank/DDBJ whole genome shotgun (WGS) entry which is preliminary data.</text>
</comment>
<sequence length="92" mass="10983">MIKYDRFWVTMKKRGISQYDLYEHYEITRSLLDRLRKNKNIEIFTLDRLCSILHCDIGDIVEHVPDSDETDENMEESQEKNISSAENNKNSL</sequence>
<protein>
    <submittedName>
        <fullName evidence="3">Helix-turn-helix transcriptional regulator</fullName>
    </submittedName>
</protein>